<gene>
    <name evidence="1" type="ORF">UFOPK3773_01807</name>
</gene>
<organism evidence="1">
    <name type="scientific">freshwater metagenome</name>
    <dbReference type="NCBI Taxonomy" id="449393"/>
    <lineage>
        <taxon>unclassified sequences</taxon>
        <taxon>metagenomes</taxon>
        <taxon>ecological metagenomes</taxon>
    </lineage>
</organism>
<evidence type="ECO:0000313" key="1">
    <source>
        <dbReference type="EMBL" id="CAB4957868.1"/>
    </source>
</evidence>
<reference evidence="1" key="1">
    <citation type="submission" date="2020-05" db="EMBL/GenBank/DDBJ databases">
        <authorList>
            <person name="Chiriac C."/>
            <person name="Salcher M."/>
            <person name="Ghai R."/>
            <person name="Kavagutti S V."/>
        </authorList>
    </citation>
    <scope>NUCLEOTIDE SEQUENCE</scope>
</reference>
<dbReference type="Gene3D" id="3.90.550.20">
    <property type="match status" value="1"/>
</dbReference>
<dbReference type="EMBL" id="CAFBNF010000245">
    <property type="protein sequence ID" value="CAB4957868.1"/>
    <property type="molecule type" value="Genomic_DNA"/>
</dbReference>
<dbReference type="AlphaFoldDB" id="A0A6J7KN61"/>
<accession>A0A6J7KN61</accession>
<proteinExistence type="predicted"/>
<name>A0A6J7KN61_9ZZZZ</name>
<sequence>MSSPLLTDEVLIFWEGDQAAIEPALADWRAHDVTPIVLGDDAVMAILRKSFPEEYLAIYSRIRIESCRSDLARWLMLYDRGGFFADAHAGPNASSSQLDPYTALLGDHQLVLFEFVPSERHPGRSRLIAGMLMGQRGSPVIREFVDVMFEQLAEHMLAEEVTTEHVPYNIFSMTSGWRMFIHFYDTHDEIRGDVLWPMFEGAVSVNTVMGTPDEPIRLYKHYRYREPGNHWSERQQHERLFSDVEHRPH</sequence>
<protein>
    <submittedName>
        <fullName evidence="1">Unannotated protein</fullName>
    </submittedName>
</protein>